<dbReference type="AlphaFoldDB" id="A0A318YLU6"/>
<protein>
    <submittedName>
        <fullName evidence="1">Uncharacterized protein</fullName>
    </submittedName>
</protein>
<gene>
    <name evidence="1" type="ORF">BO87DRAFT_375756</name>
</gene>
<dbReference type="GeneID" id="37125580"/>
<evidence type="ECO:0000313" key="1">
    <source>
        <dbReference type="EMBL" id="PYH35571.1"/>
    </source>
</evidence>
<name>A0A318YLU6_ASPNB</name>
<proteinExistence type="predicted"/>
<sequence length="60" mass="6727">MWQPVGTSSPSPGWLTWALQRLPDRKKGSEIMHAYSIQYAISNPFSEFGGIKGVSKSRQM</sequence>
<dbReference type="RefSeq" id="XP_025481049.1">
    <property type="nucleotide sequence ID" value="XM_025623124.1"/>
</dbReference>
<organism evidence="1 2">
    <name type="scientific">Aspergillus neoniger (strain CBS 115656)</name>
    <dbReference type="NCBI Taxonomy" id="1448310"/>
    <lineage>
        <taxon>Eukaryota</taxon>
        <taxon>Fungi</taxon>
        <taxon>Dikarya</taxon>
        <taxon>Ascomycota</taxon>
        <taxon>Pezizomycotina</taxon>
        <taxon>Eurotiomycetes</taxon>
        <taxon>Eurotiomycetidae</taxon>
        <taxon>Eurotiales</taxon>
        <taxon>Aspergillaceae</taxon>
        <taxon>Aspergillus</taxon>
        <taxon>Aspergillus subgen. Circumdati</taxon>
    </lineage>
</organism>
<dbReference type="Proteomes" id="UP000247647">
    <property type="component" value="Unassembled WGS sequence"/>
</dbReference>
<dbReference type="EMBL" id="KZ821456">
    <property type="protein sequence ID" value="PYH35571.1"/>
    <property type="molecule type" value="Genomic_DNA"/>
</dbReference>
<evidence type="ECO:0000313" key="2">
    <source>
        <dbReference type="Proteomes" id="UP000247647"/>
    </source>
</evidence>
<reference evidence="1" key="1">
    <citation type="submission" date="2016-12" db="EMBL/GenBank/DDBJ databases">
        <title>The genomes of Aspergillus section Nigri reveals drivers in fungal speciation.</title>
        <authorList>
            <consortium name="DOE Joint Genome Institute"/>
            <person name="Vesth T.C."/>
            <person name="Nybo J."/>
            <person name="Theobald S."/>
            <person name="Brandl J."/>
            <person name="Frisvad J.C."/>
            <person name="Nielsen K.F."/>
            <person name="Lyhne E.K."/>
            <person name="Kogle M.E."/>
            <person name="Kuo A."/>
            <person name="Riley R."/>
            <person name="Clum A."/>
            <person name="Nolan M."/>
            <person name="Lipzen A."/>
            <person name="Salamov A."/>
            <person name="Henrissat B."/>
            <person name="Wiebenga A."/>
            <person name="De Vries R.P."/>
            <person name="Grigoriev I.V."/>
            <person name="Mortensen U.H."/>
            <person name="Andersen M.R."/>
            <person name="Baker S.E."/>
        </authorList>
    </citation>
    <scope>NUCLEOTIDE SEQUENCE [LARGE SCALE GENOMIC DNA]</scope>
    <source>
        <strain evidence="1">CBS 115656</strain>
    </source>
</reference>
<keyword evidence="2" id="KW-1185">Reference proteome</keyword>
<accession>A0A318YLU6</accession>